<evidence type="ECO:0000313" key="2">
    <source>
        <dbReference type="EMBL" id="KAF2498722.1"/>
    </source>
</evidence>
<keyword evidence="3" id="KW-1185">Reference proteome</keyword>
<name>A0A6A6R2Z1_9PEZI</name>
<keyword evidence="1" id="KW-0472">Membrane</keyword>
<dbReference type="OrthoDB" id="10542133at2759"/>
<organism evidence="2 3">
    <name type="scientific">Lophium mytilinum</name>
    <dbReference type="NCBI Taxonomy" id="390894"/>
    <lineage>
        <taxon>Eukaryota</taxon>
        <taxon>Fungi</taxon>
        <taxon>Dikarya</taxon>
        <taxon>Ascomycota</taxon>
        <taxon>Pezizomycotina</taxon>
        <taxon>Dothideomycetes</taxon>
        <taxon>Pleosporomycetidae</taxon>
        <taxon>Mytilinidiales</taxon>
        <taxon>Mytilinidiaceae</taxon>
        <taxon>Lophium</taxon>
    </lineage>
</organism>
<feature type="transmembrane region" description="Helical" evidence="1">
    <location>
        <begin position="113"/>
        <end position="135"/>
    </location>
</feature>
<gene>
    <name evidence="2" type="ORF">BU16DRAFT_558771</name>
</gene>
<dbReference type="AlphaFoldDB" id="A0A6A6R2Z1"/>
<keyword evidence="1" id="KW-0812">Transmembrane</keyword>
<keyword evidence="1" id="KW-1133">Transmembrane helix</keyword>
<accession>A0A6A6R2Z1</accession>
<feature type="transmembrane region" description="Helical" evidence="1">
    <location>
        <begin position="71"/>
        <end position="93"/>
    </location>
</feature>
<proteinExistence type="predicted"/>
<feature type="transmembrane region" description="Helical" evidence="1">
    <location>
        <begin position="22"/>
        <end position="50"/>
    </location>
</feature>
<dbReference type="Proteomes" id="UP000799750">
    <property type="component" value="Unassembled WGS sequence"/>
</dbReference>
<reference evidence="2" key="1">
    <citation type="journal article" date="2020" name="Stud. Mycol.">
        <title>101 Dothideomycetes genomes: a test case for predicting lifestyles and emergence of pathogens.</title>
        <authorList>
            <person name="Haridas S."/>
            <person name="Albert R."/>
            <person name="Binder M."/>
            <person name="Bloem J."/>
            <person name="Labutti K."/>
            <person name="Salamov A."/>
            <person name="Andreopoulos B."/>
            <person name="Baker S."/>
            <person name="Barry K."/>
            <person name="Bills G."/>
            <person name="Bluhm B."/>
            <person name="Cannon C."/>
            <person name="Castanera R."/>
            <person name="Culley D."/>
            <person name="Daum C."/>
            <person name="Ezra D."/>
            <person name="Gonzalez J."/>
            <person name="Henrissat B."/>
            <person name="Kuo A."/>
            <person name="Liang C."/>
            <person name="Lipzen A."/>
            <person name="Lutzoni F."/>
            <person name="Magnuson J."/>
            <person name="Mondo S."/>
            <person name="Nolan M."/>
            <person name="Ohm R."/>
            <person name="Pangilinan J."/>
            <person name="Park H.-J."/>
            <person name="Ramirez L."/>
            <person name="Alfaro M."/>
            <person name="Sun H."/>
            <person name="Tritt A."/>
            <person name="Yoshinaga Y."/>
            <person name="Zwiers L.-H."/>
            <person name="Turgeon B."/>
            <person name="Goodwin S."/>
            <person name="Spatafora J."/>
            <person name="Crous P."/>
            <person name="Grigoriev I."/>
        </authorList>
    </citation>
    <scope>NUCLEOTIDE SEQUENCE</scope>
    <source>
        <strain evidence="2">CBS 269.34</strain>
    </source>
</reference>
<protein>
    <submittedName>
        <fullName evidence="2">Uncharacterized protein</fullName>
    </submittedName>
</protein>
<sequence>MEESVSTDADSSTELSGFLADIFLVTGWALIKVLTLFFLVLLNGPTYIYIRCLHERLKSTADWDDASAKASIVGCLCVVGFFQSMAYIVTLSIQWHEPESTSMLLFLELASKLVLSFNVAGAIVFGLLWGLVLLVERAQTSPTNDDLVAQPQLNRYFQRL</sequence>
<evidence type="ECO:0000313" key="3">
    <source>
        <dbReference type="Proteomes" id="UP000799750"/>
    </source>
</evidence>
<evidence type="ECO:0000256" key="1">
    <source>
        <dbReference type="SAM" id="Phobius"/>
    </source>
</evidence>
<dbReference type="EMBL" id="MU004185">
    <property type="protein sequence ID" value="KAF2498722.1"/>
    <property type="molecule type" value="Genomic_DNA"/>
</dbReference>